<evidence type="ECO:0000256" key="5">
    <source>
        <dbReference type="ARBA" id="ARBA00022763"/>
    </source>
</evidence>
<dbReference type="InterPro" id="IPR036895">
    <property type="entry name" value="Uracil-DNA_glycosylase-like_sf"/>
</dbReference>
<evidence type="ECO:0000313" key="12">
    <source>
        <dbReference type="Proteomes" id="UP000649829"/>
    </source>
</evidence>
<dbReference type="SUPFAM" id="SSF52141">
    <property type="entry name" value="Uracil-DNA glycosylase-like"/>
    <property type="match status" value="1"/>
</dbReference>
<dbReference type="NCBIfam" id="TIGR03914">
    <property type="entry name" value="UDG_fam_dom"/>
    <property type="match status" value="1"/>
</dbReference>
<keyword evidence="6" id="KW-0378">Hydrolase</keyword>
<dbReference type="GO" id="GO:0097506">
    <property type="term" value="F:deaminated base DNA N-glycosylase activity"/>
    <property type="evidence" value="ECO:0007669"/>
    <property type="project" value="UniProtKB-ARBA"/>
</dbReference>
<keyword evidence="5" id="KW-0227">DNA damage</keyword>
<evidence type="ECO:0000256" key="3">
    <source>
        <dbReference type="ARBA" id="ARBA00022485"/>
    </source>
</evidence>
<organism evidence="11 12">
    <name type="scientific">Pseudooceanicola nanhaiensis</name>
    <dbReference type="NCBI Taxonomy" id="375761"/>
    <lineage>
        <taxon>Bacteria</taxon>
        <taxon>Pseudomonadati</taxon>
        <taxon>Pseudomonadota</taxon>
        <taxon>Alphaproteobacteria</taxon>
        <taxon>Rhodobacterales</taxon>
        <taxon>Paracoccaceae</taxon>
        <taxon>Pseudooceanicola</taxon>
    </lineage>
</organism>
<dbReference type="InterPro" id="IPR005122">
    <property type="entry name" value="Uracil-DNA_glycosylase-like"/>
</dbReference>
<evidence type="ECO:0000256" key="9">
    <source>
        <dbReference type="ARBA" id="ARBA00023204"/>
    </source>
</evidence>
<keyword evidence="8" id="KW-0411">Iron-sulfur</keyword>
<evidence type="ECO:0000256" key="2">
    <source>
        <dbReference type="ARBA" id="ARBA00019403"/>
    </source>
</evidence>
<dbReference type="InterPro" id="IPR025404">
    <property type="entry name" value="DUF4130"/>
</dbReference>
<dbReference type="EMBL" id="BMLF01000001">
    <property type="protein sequence ID" value="GGL95274.1"/>
    <property type="molecule type" value="Genomic_DNA"/>
</dbReference>
<accession>A0A917WEF3</accession>
<evidence type="ECO:0000259" key="10">
    <source>
        <dbReference type="SMART" id="SM00986"/>
    </source>
</evidence>
<dbReference type="SMART" id="SM00987">
    <property type="entry name" value="UreE_C"/>
    <property type="match status" value="1"/>
</dbReference>
<dbReference type="GO" id="GO:0046872">
    <property type="term" value="F:metal ion binding"/>
    <property type="evidence" value="ECO:0007669"/>
    <property type="project" value="UniProtKB-KW"/>
</dbReference>
<dbReference type="SMART" id="SM00986">
    <property type="entry name" value="UDG"/>
    <property type="match status" value="1"/>
</dbReference>
<dbReference type="InterPro" id="IPR005273">
    <property type="entry name" value="Ura-DNA_glyco_family4"/>
</dbReference>
<reference evidence="11" key="2">
    <citation type="submission" date="2020-09" db="EMBL/GenBank/DDBJ databases">
        <authorList>
            <person name="Sun Q."/>
            <person name="Zhou Y."/>
        </authorList>
    </citation>
    <scope>NUCLEOTIDE SEQUENCE</scope>
    <source>
        <strain evidence="11">CGMCC 1.6293</strain>
    </source>
</reference>
<dbReference type="AlphaFoldDB" id="A0A917WEF3"/>
<feature type="domain" description="Uracil-DNA glycosylase-like" evidence="10">
    <location>
        <begin position="306"/>
        <end position="465"/>
    </location>
</feature>
<keyword evidence="4" id="KW-0479">Metal-binding</keyword>
<evidence type="ECO:0000256" key="6">
    <source>
        <dbReference type="ARBA" id="ARBA00022801"/>
    </source>
</evidence>
<evidence type="ECO:0000256" key="4">
    <source>
        <dbReference type="ARBA" id="ARBA00022723"/>
    </source>
</evidence>
<comment type="caution">
    <text evidence="11">The sequence shown here is derived from an EMBL/GenBank/DDBJ whole genome shotgun (WGS) entry which is preliminary data.</text>
</comment>
<protein>
    <recommendedName>
        <fullName evidence="2">Type-4 uracil-DNA glycosylase</fullName>
    </recommendedName>
</protein>
<dbReference type="Pfam" id="PF13566">
    <property type="entry name" value="DUF4130"/>
    <property type="match status" value="1"/>
</dbReference>
<gene>
    <name evidence="11" type="ORF">GCM10011534_16800</name>
</gene>
<dbReference type="GO" id="GO:0006281">
    <property type="term" value="P:DNA repair"/>
    <property type="evidence" value="ECO:0007669"/>
    <property type="project" value="UniProtKB-KW"/>
</dbReference>
<evidence type="ECO:0000256" key="8">
    <source>
        <dbReference type="ARBA" id="ARBA00023014"/>
    </source>
</evidence>
<dbReference type="InterPro" id="IPR023875">
    <property type="entry name" value="DNA_repair_put"/>
</dbReference>
<dbReference type="Gene3D" id="3.40.470.10">
    <property type="entry name" value="Uracil-DNA glycosylase-like domain"/>
    <property type="match status" value="1"/>
</dbReference>
<dbReference type="Pfam" id="PF03167">
    <property type="entry name" value="UDG"/>
    <property type="match status" value="1"/>
</dbReference>
<comment type="similarity">
    <text evidence="1">Belongs to the uracil-DNA glycosylase (UDG) superfamily. Type 4 (UDGa) family.</text>
</comment>
<dbReference type="PANTHER" id="PTHR33693">
    <property type="entry name" value="TYPE-5 URACIL-DNA GLYCOSYLASE"/>
    <property type="match status" value="1"/>
</dbReference>
<keyword evidence="9" id="KW-0234">DNA repair</keyword>
<evidence type="ECO:0000256" key="7">
    <source>
        <dbReference type="ARBA" id="ARBA00023004"/>
    </source>
</evidence>
<reference evidence="11" key="1">
    <citation type="journal article" date="2014" name="Int. J. Syst. Evol. Microbiol.">
        <title>Complete genome sequence of Corynebacterium casei LMG S-19264T (=DSM 44701T), isolated from a smear-ripened cheese.</title>
        <authorList>
            <consortium name="US DOE Joint Genome Institute (JGI-PGF)"/>
            <person name="Walter F."/>
            <person name="Albersmeier A."/>
            <person name="Kalinowski J."/>
            <person name="Ruckert C."/>
        </authorList>
    </citation>
    <scope>NUCLEOTIDE SEQUENCE</scope>
    <source>
        <strain evidence="11">CGMCC 1.6293</strain>
    </source>
</reference>
<keyword evidence="12" id="KW-1185">Reference proteome</keyword>
<name>A0A917WEF3_9RHOB</name>
<dbReference type="RefSeq" id="WP_028286471.1">
    <property type="nucleotide sequence ID" value="NZ_BMLF01000001.1"/>
</dbReference>
<evidence type="ECO:0000313" key="11">
    <source>
        <dbReference type="EMBL" id="GGL95274.1"/>
    </source>
</evidence>
<evidence type="ECO:0000256" key="1">
    <source>
        <dbReference type="ARBA" id="ARBA00006521"/>
    </source>
</evidence>
<sequence>MPTIDLPRLHTAQAWRDAARTLLARGTPPEDVLWTYASPAQSDLFAAPEAAPRAAGQITVPKGFVALADSVCWHADPERFARLYAFLWRLRDRPSLMQDRGDADLARLRGMEKNVHRCAHKMKAFVRFRDLQTDTNRRRFAAWFEPTHHTVEPTAPFFTRRFADMDWVIATPDVTARFESGTLSFEAGAPRPDLPEDAAEELWGTYFRNIFNPARVKVHAMTSEMPRKYWKNMPETRHIPELLATAERRAREMAEAAPSLPPVRAGRILDRLHAERSFTPVTLDDLRARAEEESRDSRPGYGRIVLGEGPMPASLMIVGEQPGDEEDRAGRPFVGPAGQLFDREAGAAGLDRSTAYVTNAVKRFKYTMRGKRRIHQAPDRGDVEHAKWWIRQEIALVKPQLILAMGATAAETLTGQRAGILSRRGTIEETEFGPVLLTVHPSYLLRLPDRDARARGTEAFRGDLAAAVARLG</sequence>
<dbReference type="InterPro" id="IPR051536">
    <property type="entry name" value="UDG_Type-4/5"/>
</dbReference>
<keyword evidence="7" id="KW-0408">Iron</keyword>
<proteinExistence type="inferred from homology"/>
<dbReference type="CDD" id="cd10030">
    <property type="entry name" value="UDG-F4_TTUDGA_SPO1dp_like"/>
    <property type="match status" value="1"/>
</dbReference>
<dbReference type="NCBIfam" id="TIGR03915">
    <property type="entry name" value="SAM_7_link_chp"/>
    <property type="match status" value="1"/>
</dbReference>
<keyword evidence="3" id="KW-0004">4Fe-4S</keyword>
<dbReference type="Proteomes" id="UP000649829">
    <property type="component" value="Unassembled WGS sequence"/>
</dbReference>
<dbReference type="PANTHER" id="PTHR33693:SF9">
    <property type="entry name" value="TYPE-4 URACIL-DNA GLYCOSYLASE"/>
    <property type="match status" value="1"/>
</dbReference>
<dbReference type="GO" id="GO:0051539">
    <property type="term" value="F:4 iron, 4 sulfur cluster binding"/>
    <property type="evidence" value="ECO:0007669"/>
    <property type="project" value="UniProtKB-KW"/>
</dbReference>